<accession>A0ABS2MTT5</accession>
<dbReference type="SUPFAM" id="SSF52218">
    <property type="entry name" value="Flavoproteins"/>
    <property type="match status" value="1"/>
</dbReference>
<dbReference type="SUPFAM" id="SSF56281">
    <property type="entry name" value="Metallo-hydrolase/oxidoreductase"/>
    <property type="match status" value="1"/>
</dbReference>
<dbReference type="PANTHER" id="PTHR43717:SF1">
    <property type="entry name" value="ANAEROBIC NITRIC OXIDE REDUCTASE FLAVORUBREDOXIN"/>
    <property type="match status" value="1"/>
</dbReference>
<organism evidence="3 4">
    <name type="scientific">Fusibacter tunisiensis</name>
    <dbReference type="NCBI Taxonomy" id="1008308"/>
    <lineage>
        <taxon>Bacteria</taxon>
        <taxon>Bacillati</taxon>
        <taxon>Bacillota</taxon>
        <taxon>Clostridia</taxon>
        <taxon>Eubacteriales</taxon>
        <taxon>Eubacteriales Family XII. Incertae Sedis</taxon>
        <taxon>Fusibacter</taxon>
    </lineage>
</organism>
<evidence type="ECO:0000259" key="2">
    <source>
        <dbReference type="PROSITE" id="PS50902"/>
    </source>
</evidence>
<dbReference type="Gene3D" id="3.60.15.10">
    <property type="entry name" value="Ribonuclease Z/Hydroxyacylglutathione hydrolase-like"/>
    <property type="match status" value="1"/>
</dbReference>
<proteinExistence type="inferred from homology"/>
<dbReference type="InterPro" id="IPR029039">
    <property type="entry name" value="Flavoprotein-like_sf"/>
</dbReference>
<feature type="domain" description="Flavodoxin-like" evidence="2">
    <location>
        <begin position="260"/>
        <end position="402"/>
    </location>
</feature>
<dbReference type="EMBL" id="JAFBDT010000032">
    <property type="protein sequence ID" value="MBM7562839.1"/>
    <property type="molecule type" value="Genomic_DNA"/>
</dbReference>
<name>A0ABS2MTT5_9FIRM</name>
<dbReference type="InterPro" id="IPR036866">
    <property type="entry name" value="RibonucZ/Hydroxyglut_hydro"/>
</dbReference>
<dbReference type="Gene3D" id="3.40.50.360">
    <property type="match status" value="1"/>
</dbReference>
<dbReference type="PIRSF" id="PIRSF005243">
    <property type="entry name" value="ROO"/>
    <property type="match status" value="1"/>
</dbReference>
<comment type="caution">
    <text evidence="3">The sequence shown here is derived from an EMBL/GenBank/DDBJ whole genome shotgun (WGS) entry which is preliminary data.</text>
</comment>
<protein>
    <submittedName>
        <fullName evidence="3">Flavorubredoxin</fullName>
    </submittedName>
</protein>
<evidence type="ECO:0000313" key="3">
    <source>
        <dbReference type="EMBL" id="MBM7562839.1"/>
    </source>
</evidence>
<dbReference type="Proteomes" id="UP000767854">
    <property type="component" value="Unassembled WGS sequence"/>
</dbReference>
<keyword evidence="4" id="KW-1185">Reference proteome</keyword>
<dbReference type="Pfam" id="PF19583">
    <property type="entry name" value="ODP"/>
    <property type="match status" value="1"/>
</dbReference>
<dbReference type="InterPro" id="IPR016440">
    <property type="entry name" value="Rubredoxin-O_OxRdtase"/>
</dbReference>
<dbReference type="InterPro" id="IPR045761">
    <property type="entry name" value="ODP_dom"/>
</dbReference>
<sequence>MKITEISKGITQLSVNIKDILFESLWEMPNGVTINSYVVKGEKTALVDGVCGWDGVPESLFKLLDEIDVDIKSIEYLVLNHLEPDHAGWIEDLLKVHQDFQVICTDKGADIFEAFFDTDVKVHRVKDGDVIDLGDGKVLSFTTIPHVHWPDAMVSYERSSQVLFTCDAFGSFGIFEKSTVDDAYTDAEILSYERDTIRYYSNIIAAFSPFVLKAIEKLENLEIFAIAPGHGLVWKSRAKKILEDYKTYALYQKGSARKEITLIWGSMYGMTAEAVQFVEKRLKASGIKYHIHQVPETSWGEVLTSVWTSSAVILGMPTYEYKMFPPMSAVLEELGKKKVQGRKAFRFGSYGWSGGAQKELEEINDRLKLNWTFIESYEFKGKARDEDLKIIEGRVTELIDML</sequence>
<evidence type="ECO:0000256" key="1">
    <source>
        <dbReference type="ARBA" id="ARBA00007121"/>
    </source>
</evidence>
<dbReference type="InterPro" id="IPR008254">
    <property type="entry name" value="Flavodoxin/NO_synth"/>
</dbReference>
<reference evidence="3 4" key="1">
    <citation type="submission" date="2021-01" db="EMBL/GenBank/DDBJ databases">
        <title>Genomic Encyclopedia of Type Strains, Phase IV (KMG-IV): sequencing the most valuable type-strain genomes for metagenomic binning, comparative biology and taxonomic classification.</title>
        <authorList>
            <person name="Goeker M."/>
        </authorList>
    </citation>
    <scope>NUCLEOTIDE SEQUENCE [LARGE SCALE GENOMIC DNA]</scope>
    <source>
        <strain evidence="3 4">DSM 24436</strain>
    </source>
</reference>
<dbReference type="SMART" id="SM00849">
    <property type="entry name" value="Lactamase_B"/>
    <property type="match status" value="1"/>
</dbReference>
<dbReference type="RefSeq" id="WP_204665267.1">
    <property type="nucleotide sequence ID" value="NZ_JAFBDT010000032.1"/>
</dbReference>
<dbReference type="InterPro" id="IPR001279">
    <property type="entry name" value="Metallo-B-lactamas"/>
</dbReference>
<dbReference type="PANTHER" id="PTHR43717">
    <property type="entry name" value="ANAEROBIC NITRIC OXIDE REDUCTASE FLAVORUBREDOXIN"/>
    <property type="match status" value="1"/>
</dbReference>
<dbReference type="CDD" id="cd07709">
    <property type="entry name" value="flavodiiron_proteins_MBL-fold"/>
    <property type="match status" value="1"/>
</dbReference>
<gene>
    <name evidence="3" type="ORF">JOC49_002412</name>
</gene>
<comment type="similarity">
    <text evidence="1">In the N-terminal section; belongs to the zinc metallo-hydrolase group 3 family.</text>
</comment>
<dbReference type="PROSITE" id="PS50902">
    <property type="entry name" value="FLAVODOXIN_LIKE"/>
    <property type="match status" value="1"/>
</dbReference>
<evidence type="ECO:0000313" key="4">
    <source>
        <dbReference type="Proteomes" id="UP000767854"/>
    </source>
</evidence>